<evidence type="ECO:0000256" key="1">
    <source>
        <dbReference type="ARBA" id="ARBA00007689"/>
    </source>
</evidence>
<feature type="domain" description="YCII-related" evidence="2">
    <location>
        <begin position="1"/>
        <end position="86"/>
    </location>
</feature>
<gene>
    <name evidence="3" type="ORF">KZJ38_10685</name>
</gene>
<protein>
    <submittedName>
        <fullName evidence="3">YciI family protein</fullName>
    </submittedName>
</protein>
<dbReference type="Pfam" id="PF03795">
    <property type="entry name" value="YCII"/>
    <property type="match status" value="1"/>
</dbReference>
<sequence length="98" mass="11068">MHYLLMYDLVDDYLERRGEYRAEHLKLAWESAGRGELQLGGAVGEPVDLAVLLFSSESSKVAEDFAKADPYVRSGLVKRWRVRPWTTVVGEDAATPVR</sequence>
<name>A0ABX8UNW5_9BURK</name>
<dbReference type="EMBL" id="CP080095">
    <property type="protein sequence ID" value="QYD70698.1"/>
    <property type="molecule type" value="Genomic_DNA"/>
</dbReference>
<proteinExistence type="inferred from homology"/>
<dbReference type="Proteomes" id="UP000826462">
    <property type="component" value="Chromosome 1"/>
</dbReference>
<dbReference type="InterPro" id="IPR051807">
    <property type="entry name" value="Sec-metab_biosynth-assoc"/>
</dbReference>
<accession>A0ABX8UNW5</accession>
<dbReference type="NCBIfam" id="NF009508">
    <property type="entry name" value="PRK12866.1"/>
    <property type="match status" value="1"/>
</dbReference>
<evidence type="ECO:0000313" key="4">
    <source>
        <dbReference type="Proteomes" id="UP000826462"/>
    </source>
</evidence>
<dbReference type="PANTHER" id="PTHR33606:SF3">
    <property type="entry name" value="PROTEIN YCII"/>
    <property type="match status" value="1"/>
</dbReference>
<dbReference type="RefSeq" id="WP_219800002.1">
    <property type="nucleotide sequence ID" value="NZ_CP080095.1"/>
</dbReference>
<comment type="similarity">
    <text evidence="1">Belongs to the YciI family.</text>
</comment>
<dbReference type="Gene3D" id="3.30.70.1060">
    <property type="entry name" value="Dimeric alpha+beta barrel"/>
    <property type="match status" value="1"/>
</dbReference>
<reference evidence="3 4" key="1">
    <citation type="submission" date="2021-07" db="EMBL/GenBank/DDBJ databases">
        <title>Paraburkholderia edwinii protects Aspergillus sp. from phenazines by acting as a toxin sponge.</title>
        <authorList>
            <person name="Dahlstrom K.M."/>
            <person name="Newman D.K."/>
        </authorList>
    </citation>
    <scope>NUCLEOTIDE SEQUENCE [LARGE SCALE GENOMIC DNA]</scope>
    <source>
        <strain evidence="3 4">Pe01</strain>
    </source>
</reference>
<organism evidence="3 4">
    <name type="scientific">Paraburkholderia edwinii</name>
    <dbReference type="NCBI Taxonomy" id="2861782"/>
    <lineage>
        <taxon>Bacteria</taxon>
        <taxon>Pseudomonadati</taxon>
        <taxon>Pseudomonadota</taxon>
        <taxon>Betaproteobacteria</taxon>
        <taxon>Burkholderiales</taxon>
        <taxon>Burkholderiaceae</taxon>
        <taxon>Paraburkholderia</taxon>
    </lineage>
</organism>
<keyword evidence="4" id="KW-1185">Reference proteome</keyword>
<evidence type="ECO:0000259" key="2">
    <source>
        <dbReference type="Pfam" id="PF03795"/>
    </source>
</evidence>
<dbReference type="SUPFAM" id="SSF54909">
    <property type="entry name" value="Dimeric alpha+beta barrel"/>
    <property type="match status" value="1"/>
</dbReference>
<dbReference type="InterPro" id="IPR011008">
    <property type="entry name" value="Dimeric_a/b-barrel"/>
</dbReference>
<dbReference type="InterPro" id="IPR005545">
    <property type="entry name" value="YCII"/>
</dbReference>
<evidence type="ECO:0000313" key="3">
    <source>
        <dbReference type="EMBL" id="QYD70698.1"/>
    </source>
</evidence>
<dbReference type="PANTHER" id="PTHR33606">
    <property type="entry name" value="PROTEIN YCII"/>
    <property type="match status" value="1"/>
</dbReference>